<protein>
    <recommendedName>
        <fullName evidence="2">Translation initiation factor eIF2B subunit beta</fullName>
    </recommendedName>
    <alternativeName>
        <fullName evidence="3">eIF2B GDP-GTP exchange factor subunit beta</fullName>
    </alternativeName>
</protein>
<evidence type="ECO:0000313" key="5">
    <source>
        <dbReference type="EMBL" id="KAH8495587.1"/>
    </source>
</evidence>
<reference evidence="5" key="1">
    <citation type="journal article" date="2021" name="J. Hered.">
        <title>Genome Assembly of Salicaceae Populus deltoides (Eastern Cottonwood) I-69 Based on Nanopore Sequencing and Hi-C Technologies.</title>
        <authorList>
            <person name="Bai S."/>
            <person name="Wu H."/>
            <person name="Zhang J."/>
            <person name="Pan Z."/>
            <person name="Zhao W."/>
            <person name="Li Z."/>
            <person name="Tong C."/>
        </authorList>
    </citation>
    <scope>NUCLEOTIDE SEQUENCE</scope>
    <source>
        <tissue evidence="5">Leaf</tissue>
    </source>
</reference>
<dbReference type="EMBL" id="JACEGQ020000010">
    <property type="protein sequence ID" value="KAH8495587.1"/>
    <property type="molecule type" value="Genomic_DNA"/>
</dbReference>
<dbReference type="InterPro" id="IPR051855">
    <property type="entry name" value="eIF2B_beta_subunit"/>
</dbReference>
<dbReference type="PANTHER" id="PTHR45859">
    <property type="entry name" value="TRANSLATION INITIATION FACTOR EIF-2B SUBUNIT BETA"/>
    <property type="match status" value="1"/>
</dbReference>
<dbReference type="InterPro" id="IPR037171">
    <property type="entry name" value="NagB/RpiA_transferase-like"/>
</dbReference>
<dbReference type="GO" id="GO:0005851">
    <property type="term" value="C:eukaryotic translation initiation factor 2B complex"/>
    <property type="evidence" value="ECO:0007669"/>
    <property type="project" value="TreeGrafter"/>
</dbReference>
<comment type="caution">
    <text evidence="5">The sequence shown here is derived from an EMBL/GenBank/DDBJ whole genome shotgun (WGS) entry which is preliminary data.</text>
</comment>
<evidence type="ECO:0000256" key="1">
    <source>
        <dbReference type="ARBA" id="ARBA00007251"/>
    </source>
</evidence>
<dbReference type="GO" id="GO:0005085">
    <property type="term" value="F:guanyl-nucleotide exchange factor activity"/>
    <property type="evidence" value="ECO:0007669"/>
    <property type="project" value="TreeGrafter"/>
</dbReference>
<evidence type="ECO:0000256" key="4">
    <source>
        <dbReference type="RuleBase" id="RU003814"/>
    </source>
</evidence>
<organism evidence="5 6">
    <name type="scientific">Populus deltoides</name>
    <name type="common">Eastern poplar</name>
    <name type="synonym">Eastern cottonwood</name>
    <dbReference type="NCBI Taxonomy" id="3696"/>
    <lineage>
        <taxon>Eukaryota</taxon>
        <taxon>Viridiplantae</taxon>
        <taxon>Streptophyta</taxon>
        <taxon>Embryophyta</taxon>
        <taxon>Tracheophyta</taxon>
        <taxon>Spermatophyta</taxon>
        <taxon>Magnoliopsida</taxon>
        <taxon>eudicotyledons</taxon>
        <taxon>Gunneridae</taxon>
        <taxon>Pentapetalae</taxon>
        <taxon>rosids</taxon>
        <taxon>fabids</taxon>
        <taxon>Malpighiales</taxon>
        <taxon>Salicaceae</taxon>
        <taxon>Saliceae</taxon>
        <taxon>Populus</taxon>
    </lineage>
</organism>
<gene>
    <name evidence="5" type="ORF">H0E87_018669</name>
</gene>
<dbReference type="GO" id="GO:0003743">
    <property type="term" value="F:translation initiation factor activity"/>
    <property type="evidence" value="ECO:0007669"/>
    <property type="project" value="TreeGrafter"/>
</dbReference>
<keyword evidence="6" id="KW-1185">Reference proteome</keyword>
<dbReference type="SUPFAM" id="SSF100950">
    <property type="entry name" value="NagB/RpiA/CoA transferase-like"/>
    <property type="match status" value="1"/>
</dbReference>
<dbReference type="AlphaFoldDB" id="A0A8T2XTZ9"/>
<dbReference type="FunFam" id="3.40.50.10470:FF:000005">
    <property type="entry name" value="translation initiation factor eIF-2B subunit beta"/>
    <property type="match status" value="1"/>
</dbReference>
<dbReference type="InterPro" id="IPR042529">
    <property type="entry name" value="IF_2B-like_C"/>
</dbReference>
<dbReference type="Pfam" id="PF01008">
    <property type="entry name" value="IF-2B"/>
    <property type="match status" value="2"/>
</dbReference>
<sequence length="461" mass="50042">MAGTQILVNELVTKLRKRKVEGSQATALLTAELLRSVISQLKVPQTNQAETLIEAVKSVGGQLVAANPVELAVGNIVKRVLHVIREEDFSVATNALRGLVSSAGGDNRDTAEHKDFLSQNVAAVAAGPPSRPPSLHSLLDRTPDSAIAHHSSYIGDSFEGKGKSADRNTEIWKLKHDVIRAVNELIEDINSCHEQIAEHAVELIHQKHSGSGHKKLHNPVLTSLFKILSAIGYFPGFQCLNKEYICEIILTFGRSRTVREFLCAAKEKRSFRVFVAEGAPKYQGHALAKDLVARGLQTTLITDSAVFAMISRVNMVVVGVHAVMANGGVLGPVGLNMVALAARKHAVPFVVVAGTHKLCPLYLQNPQVLLNEMRCPSELLQYGEFSDCMDFSIGSGTPLLDVVNPAFDYVPPELKLNGVCGFLSTGHSLRCRGGYNPSFMHRLIADYYSADDVNLPKKTTS</sequence>
<dbReference type="PANTHER" id="PTHR45859:SF5">
    <property type="entry name" value="INITIATION FACTOR EIF-2B BETA SUBUNIT, PUTATIVE-RELATED"/>
    <property type="match status" value="1"/>
</dbReference>
<evidence type="ECO:0000256" key="3">
    <source>
        <dbReference type="ARBA" id="ARBA00044228"/>
    </source>
</evidence>
<evidence type="ECO:0000256" key="2">
    <source>
        <dbReference type="ARBA" id="ARBA00044122"/>
    </source>
</evidence>
<dbReference type="Proteomes" id="UP000807159">
    <property type="component" value="Chromosome 10"/>
</dbReference>
<evidence type="ECO:0000313" key="6">
    <source>
        <dbReference type="Proteomes" id="UP000807159"/>
    </source>
</evidence>
<comment type="similarity">
    <text evidence="1 4">Belongs to the eIF-2B alpha/beta/delta subunits family.</text>
</comment>
<dbReference type="Gene3D" id="3.40.50.10470">
    <property type="entry name" value="Translation initiation factor eif-2b, domain 2"/>
    <property type="match status" value="1"/>
</dbReference>
<dbReference type="InterPro" id="IPR000649">
    <property type="entry name" value="IF-2B-related"/>
</dbReference>
<proteinExistence type="inferred from homology"/>
<name>A0A8T2XTZ9_POPDE</name>
<accession>A0A8T2XTZ9</accession>